<dbReference type="AlphaFoldDB" id="A0A495R0J8"/>
<feature type="transmembrane region" description="Helical" evidence="2">
    <location>
        <begin position="799"/>
        <end position="819"/>
    </location>
</feature>
<keyword evidence="2" id="KW-0812">Transmembrane</keyword>
<protein>
    <submittedName>
        <fullName evidence="3">Uncharacterized protein</fullName>
    </submittedName>
</protein>
<keyword evidence="4" id="KW-1185">Reference proteome</keyword>
<dbReference type="OrthoDB" id="3441998at2"/>
<organism evidence="3 4">
    <name type="scientific">Actinomadura pelletieri DSM 43383</name>
    <dbReference type="NCBI Taxonomy" id="1120940"/>
    <lineage>
        <taxon>Bacteria</taxon>
        <taxon>Bacillati</taxon>
        <taxon>Actinomycetota</taxon>
        <taxon>Actinomycetes</taxon>
        <taxon>Streptosporangiales</taxon>
        <taxon>Thermomonosporaceae</taxon>
        <taxon>Actinomadura</taxon>
    </lineage>
</organism>
<keyword evidence="2" id="KW-1133">Transmembrane helix</keyword>
<dbReference type="RefSeq" id="WP_121433115.1">
    <property type="nucleotide sequence ID" value="NZ_RBWU01000001.1"/>
</dbReference>
<gene>
    <name evidence="3" type="ORF">BZB76_1101</name>
</gene>
<evidence type="ECO:0000313" key="3">
    <source>
        <dbReference type="EMBL" id="RKS79626.1"/>
    </source>
</evidence>
<keyword evidence="2" id="KW-0472">Membrane</keyword>
<reference evidence="3 4" key="1">
    <citation type="submission" date="2018-10" db="EMBL/GenBank/DDBJ databases">
        <title>Genomic Encyclopedia of Archaeal and Bacterial Type Strains, Phase II (KMG-II): from individual species to whole genera.</title>
        <authorList>
            <person name="Goeker M."/>
        </authorList>
    </citation>
    <scope>NUCLEOTIDE SEQUENCE [LARGE SCALE GENOMIC DNA]</scope>
    <source>
        <strain evidence="3 4">DSM 43383</strain>
    </source>
</reference>
<feature type="region of interest" description="Disordered" evidence="1">
    <location>
        <begin position="727"/>
        <end position="775"/>
    </location>
</feature>
<evidence type="ECO:0000256" key="1">
    <source>
        <dbReference type="SAM" id="MobiDB-lite"/>
    </source>
</evidence>
<accession>A0A495R0J8</accession>
<sequence length="855" mass="91854">MSESAPSPDRVDHIVFAWSERLLIGGSGLGPVASSLDRDGLRLWNDRLVGGDAAVGQWHYGAAECVALGALRLGQHGVALRLLPARDANGRVSQLVHALIGPAATVDARLALGLHAWPGWVTPDDVPGLPDSLSPWDAAELRTFARTAMDAFPLRHEPLAGLLAGVLAAPTDRYAAVIVPGDLDLVAGLVRRLGGVAGDEPWTMMLGATVTRAELRPRLLVSELDDARRGRVQLTTAPTGDARLDRGAMLLAALPDAAPPRTPLTTPATLLDWVESEHQRATKVLDLIDRALAGTLDDDARRHLDGPSGQDRLRAELRHVGAVEFADRLRRWAADPPRGLGNAARTLRILAAERYLAEAGESREVAEPLADAARRMDITVVEASRVLANWFGGLTQVTPWHQYEAVYFALWFGVEVTTDPTVGKALHGIPVEDLLSWAASMAAEGQTDAALHFMRAAYDRWRRSTDRAGNEKVRALLRETGTFHETIHRLVAAGDATAEEETHLYRIVLHLAYGAPIVDMKAVLGALPMDAALTEYRPWTAVAAVVERRDLVFQVAAHAYNRNAPQVVLEELLRRFSSADLILGLAARPGQPGLLVPVCELLRTRRHDADQRQANRRALLENGFLIDLVESAWQAAPDRRLAAYGHFIGGAYRVGDRARQDGAGLSVADVQELLALGGPPSFGLAVLAAAGTDAVLTVLVGETQRHAVEMGLSEDLVRQITRGPYFRPPQVEQVEPDDVPTPAPVPSPRDPIPGGPDPKQPPSFGGGDRACGVCGEDHHQADEVGRRFPGAGLGLNRNALISGGVLALVLVLLIYILFVRGGSDDDPPRRVTPTVTPTVTVTVTKPPKAPTGQND</sequence>
<name>A0A495R0J8_9ACTN</name>
<proteinExistence type="predicted"/>
<evidence type="ECO:0000256" key="2">
    <source>
        <dbReference type="SAM" id="Phobius"/>
    </source>
</evidence>
<comment type="caution">
    <text evidence="3">The sequence shown here is derived from an EMBL/GenBank/DDBJ whole genome shotgun (WGS) entry which is preliminary data.</text>
</comment>
<feature type="compositionally biased region" description="Pro residues" evidence="1">
    <location>
        <begin position="739"/>
        <end position="761"/>
    </location>
</feature>
<dbReference type="Proteomes" id="UP000274601">
    <property type="component" value="Unassembled WGS sequence"/>
</dbReference>
<dbReference type="EMBL" id="RBWU01000001">
    <property type="protein sequence ID" value="RKS79626.1"/>
    <property type="molecule type" value="Genomic_DNA"/>
</dbReference>
<evidence type="ECO:0000313" key="4">
    <source>
        <dbReference type="Proteomes" id="UP000274601"/>
    </source>
</evidence>